<dbReference type="CDD" id="cd20005">
    <property type="entry name" value="PBP1_ABC_sugar_binding-like"/>
    <property type="match status" value="1"/>
</dbReference>
<proteinExistence type="inferred from homology"/>
<dbReference type="SUPFAM" id="SSF53822">
    <property type="entry name" value="Periplasmic binding protein-like I"/>
    <property type="match status" value="1"/>
</dbReference>
<dbReference type="Proteomes" id="UP001239083">
    <property type="component" value="Unassembled WGS sequence"/>
</dbReference>
<keyword evidence="7" id="KW-1185">Reference proteome</keyword>
<organism evidence="6 7">
    <name type="scientific">Agromyces ramosus</name>
    <dbReference type="NCBI Taxonomy" id="33879"/>
    <lineage>
        <taxon>Bacteria</taxon>
        <taxon>Bacillati</taxon>
        <taxon>Actinomycetota</taxon>
        <taxon>Actinomycetes</taxon>
        <taxon>Micrococcales</taxon>
        <taxon>Microbacteriaceae</taxon>
        <taxon>Agromyces</taxon>
    </lineage>
</organism>
<evidence type="ECO:0000313" key="6">
    <source>
        <dbReference type="EMBL" id="MDQ0895639.1"/>
    </source>
</evidence>
<evidence type="ECO:0000256" key="1">
    <source>
        <dbReference type="ARBA" id="ARBA00004196"/>
    </source>
</evidence>
<dbReference type="Gene3D" id="3.40.50.2300">
    <property type="match status" value="2"/>
</dbReference>
<reference evidence="6 7" key="1">
    <citation type="submission" date="2023-07" db="EMBL/GenBank/DDBJ databases">
        <title>Comparative genomics of wheat-associated soil bacteria to identify genetic determinants of phenazine resistance.</title>
        <authorList>
            <person name="Mouncey N."/>
        </authorList>
    </citation>
    <scope>NUCLEOTIDE SEQUENCE [LARGE SCALE GENOMIC DNA]</scope>
    <source>
        <strain evidence="6 7">V3I3</strain>
    </source>
</reference>
<evidence type="ECO:0000256" key="2">
    <source>
        <dbReference type="ARBA" id="ARBA00007639"/>
    </source>
</evidence>
<evidence type="ECO:0000256" key="4">
    <source>
        <dbReference type="SAM" id="SignalP"/>
    </source>
</evidence>
<gene>
    <name evidence="6" type="ORF">QFZ26_003194</name>
</gene>
<accession>A0ABU0RC38</accession>
<dbReference type="PROSITE" id="PS51257">
    <property type="entry name" value="PROKAR_LIPOPROTEIN"/>
    <property type="match status" value="1"/>
</dbReference>
<comment type="similarity">
    <text evidence="2">Belongs to the bacterial solute-binding protein 2 family.</text>
</comment>
<feature type="signal peptide" evidence="4">
    <location>
        <begin position="1"/>
        <end position="26"/>
    </location>
</feature>
<dbReference type="PANTHER" id="PTHR46847">
    <property type="entry name" value="D-ALLOSE-BINDING PERIPLASMIC PROTEIN-RELATED"/>
    <property type="match status" value="1"/>
</dbReference>
<name>A0ABU0RC38_9MICO</name>
<feature type="chain" id="PRO_5045490796" evidence="4">
    <location>
        <begin position="27"/>
        <end position="329"/>
    </location>
</feature>
<evidence type="ECO:0000313" key="7">
    <source>
        <dbReference type="Proteomes" id="UP001239083"/>
    </source>
</evidence>
<dbReference type="Pfam" id="PF13407">
    <property type="entry name" value="Peripla_BP_4"/>
    <property type="match status" value="1"/>
</dbReference>
<protein>
    <submittedName>
        <fullName evidence="6">Ribose transport system substrate-binding protein</fullName>
    </submittedName>
</protein>
<dbReference type="EMBL" id="JAUSYY010000001">
    <property type="protein sequence ID" value="MDQ0895639.1"/>
    <property type="molecule type" value="Genomic_DNA"/>
</dbReference>
<feature type="domain" description="Periplasmic binding protein" evidence="5">
    <location>
        <begin position="43"/>
        <end position="301"/>
    </location>
</feature>
<dbReference type="RefSeq" id="WP_307043885.1">
    <property type="nucleotide sequence ID" value="NZ_JAUSYY010000001.1"/>
</dbReference>
<comment type="subcellular location">
    <subcellularLocation>
        <location evidence="1">Cell envelope</location>
    </subcellularLocation>
</comment>
<dbReference type="InterPro" id="IPR028082">
    <property type="entry name" value="Peripla_BP_I"/>
</dbReference>
<evidence type="ECO:0000259" key="5">
    <source>
        <dbReference type="Pfam" id="PF13407"/>
    </source>
</evidence>
<dbReference type="InterPro" id="IPR025997">
    <property type="entry name" value="SBP_2_dom"/>
</dbReference>
<sequence length="329" mass="34218">MFKKRTMGAIAGAVAAALILAGCANDGGGSGSDEGGGGDKPYIALVSKGFQHQFWQAVKTGAEQAAEEFDVEITFEGPDTEADVDQQIQMLQTALDKNPAAIGFAALDSQAAGPLLQQAKDAGIPVIAFDSGVESDIPLTTAATDNTAAAAEAAKQMAEAVGHEGKVALVVHDQTSVTGQERRDGFVDYMEENEPNIEIVDVQYGGGDQAKSADLAKAIISANPDLKGIYGSNEGSAIGVVQAVKELGIDPTQLVVVGFDSGKAQMDAIRDGLMIGAITQNPVGIGYETVKAAVEALDGKDLPKTIDTGYYWYDASNIDDEEIQAVLYE</sequence>
<comment type="caution">
    <text evidence="6">The sequence shown here is derived from an EMBL/GenBank/DDBJ whole genome shotgun (WGS) entry which is preliminary data.</text>
</comment>
<keyword evidence="3 4" id="KW-0732">Signal</keyword>
<evidence type="ECO:0000256" key="3">
    <source>
        <dbReference type="ARBA" id="ARBA00022729"/>
    </source>
</evidence>
<dbReference type="PANTHER" id="PTHR46847:SF1">
    <property type="entry name" value="D-ALLOSE-BINDING PERIPLASMIC PROTEIN-RELATED"/>
    <property type="match status" value="1"/>
</dbReference>